<keyword evidence="4 6" id="KW-0012">Acyltransferase</keyword>
<dbReference type="InterPro" id="IPR020617">
    <property type="entry name" value="Thiolase_C"/>
</dbReference>
<dbReference type="InterPro" id="IPR016039">
    <property type="entry name" value="Thiolase-like"/>
</dbReference>
<evidence type="ECO:0000259" key="7">
    <source>
        <dbReference type="Pfam" id="PF00108"/>
    </source>
</evidence>
<dbReference type="NCBIfam" id="NF006086">
    <property type="entry name" value="PRK08235.1"/>
    <property type="match status" value="1"/>
</dbReference>
<comment type="caution">
    <text evidence="9">The sequence shown here is derived from an EMBL/GenBank/DDBJ whole genome shotgun (WGS) entry which is preliminary data.</text>
</comment>
<dbReference type="PIRSF" id="PIRSF000429">
    <property type="entry name" value="Ac-CoA_Ac_transf"/>
    <property type="match status" value="1"/>
</dbReference>
<reference evidence="9 10" key="1">
    <citation type="submission" date="2020-08" db="EMBL/GenBank/DDBJ databases">
        <title>A Genomic Blueprint of the Chicken Gut Microbiome.</title>
        <authorList>
            <person name="Gilroy R."/>
            <person name="Ravi A."/>
            <person name="Getino M."/>
            <person name="Pursley I."/>
            <person name="Horton D.L."/>
            <person name="Alikhan N.-F."/>
            <person name="Baker D."/>
            <person name="Gharbi K."/>
            <person name="Hall N."/>
            <person name="Watson M."/>
            <person name="Adriaenssens E.M."/>
            <person name="Foster-Nyarko E."/>
            <person name="Jarju S."/>
            <person name="Secka A."/>
            <person name="Antonio M."/>
            <person name="Oren A."/>
            <person name="Chaudhuri R."/>
            <person name="La Ragione R.M."/>
            <person name="Hildebrand F."/>
            <person name="Pallen M.J."/>
        </authorList>
    </citation>
    <scope>NUCLEOTIDE SEQUENCE [LARGE SCALE GENOMIC DNA]</scope>
    <source>
        <strain evidence="9 10">Sa1BUA13</strain>
    </source>
</reference>
<dbReference type="InterPro" id="IPR020615">
    <property type="entry name" value="Thiolase_acyl_enz_int_AS"/>
</dbReference>
<proteinExistence type="inferred from homology"/>
<dbReference type="InterPro" id="IPR020613">
    <property type="entry name" value="Thiolase_CS"/>
</dbReference>
<dbReference type="PANTHER" id="PTHR18919:SF107">
    <property type="entry name" value="ACETYL-COA ACETYLTRANSFERASE, CYTOSOLIC"/>
    <property type="match status" value="1"/>
</dbReference>
<dbReference type="EC" id="2.3.1.9" evidence="2"/>
<gene>
    <name evidence="9" type="ORF">H9630_00460</name>
</gene>
<evidence type="ECO:0000256" key="1">
    <source>
        <dbReference type="ARBA" id="ARBA00010982"/>
    </source>
</evidence>
<dbReference type="SUPFAM" id="SSF53901">
    <property type="entry name" value="Thiolase-like"/>
    <property type="match status" value="2"/>
</dbReference>
<organism evidence="9 10">
    <name type="scientific">Planococcus wigleyi</name>
    <dbReference type="NCBI Taxonomy" id="2762216"/>
    <lineage>
        <taxon>Bacteria</taxon>
        <taxon>Bacillati</taxon>
        <taxon>Bacillota</taxon>
        <taxon>Bacilli</taxon>
        <taxon>Bacillales</taxon>
        <taxon>Caryophanaceae</taxon>
        <taxon>Planococcus</taxon>
    </lineage>
</organism>
<dbReference type="InterPro" id="IPR020610">
    <property type="entry name" value="Thiolase_AS"/>
</dbReference>
<evidence type="ECO:0000313" key="9">
    <source>
        <dbReference type="EMBL" id="MBD8013271.1"/>
    </source>
</evidence>
<accession>A0ABR8W8Z6</accession>
<name>A0ABR8W8Z6_9BACL</name>
<keyword evidence="3 6" id="KW-0808">Transferase</keyword>
<feature type="domain" description="Thiolase N-terminal" evidence="7">
    <location>
        <begin position="5"/>
        <end position="263"/>
    </location>
</feature>
<dbReference type="Pfam" id="PF00108">
    <property type="entry name" value="Thiolase_N"/>
    <property type="match status" value="1"/>
</dbReference>
<sequence length="397" mass="41775">MAKTVIIDGARTAFGKFGGNLSTLSASELGAEAIKAAMSRADIQPEDVQEVIMGNVLQAGQGQIPSRQAAKKAGIPYSVKSETINKVCASGMRSVTLADQIIRLGDEEVIVAGGMESMSNAPYYLPKARWGLRMGDAQVIDGMVHDGLSCSFHPDKVHMGTYGNSTAEDFNLTREAQDEWSARSHERAIKAKGLFSEEIVAIDIPQRKGDPITVDVDEAPRANSTIEALAKLKPAFGKDGTITAGNAPGINDGAVALVLMSEERAQNEGKNVLAHILSHTEVAIEPHRFPETPGIVINELLKKTGKSLDDIDLFEINEAFAAVALASSKIADLDAEKVNVNGGSVALGHPIGASGARIILTLAYELKRRGGGIGIAAICSGGGQGDAIMIEVPKEAK</sequence>
<evidence type="ECO:0000313" key="10">
    <source>
        <dbReference type="Proteomes" id="UP000658980"/>
    </source>
</evidence>
<evidence type="ECO:0000256" key="2">
    <source>
        <dbReference type="ARBA" id="ARBA00012705"/>
    </source>
</evidence>
<dbReference type="EMBL" id="JACSPU010000001">
    <property type="protein sequence ID" value="MBD8013271.1"/>
    <property type="molecule type" value="Genomic_DNA"/>
</dbReference>
<evidence type="ECO:0000259" key="8">
    <source>
        <dbReference type="Pfam" id="PF02803"/>
    </source>
</evidence>
<evidence type="ECO:0000256" key="4">
    <source>
        <dbReference type="ARBA" id="ARBA00023315"/>
    </source>
</evidence>
<evidence type="ECO:0000256" key="5">
    <source>
        <dbReference type="ARBA" id="ARBA00030755"/>
    </source>
</evidence>
<dbReference type="InterPro" id="IPR002155">
    <property type="entry name" value="Thiolase"/>
</dbReference>
<dbReference type="Gene3D" id="3.40.47.10">
    <property type="match status" value="2"/>
</dbReference>
<dbReference type="PROSITE" id="PS00099">
    <property type="entry name" value="THIOLASE_3"/>
    <property type="match status" value="1"/>
</dbReference>
<evidence type="ECO:0000256" key="3">
    <source>
        <dbReference type="ARBA" id="ARBA00022679"/>
    </source>
</evidence>
<dbReference type="GO" id="GO:0003985">
    <property type="term" value="F:acetyl-CoA C-acetyltransferase activity"/>
    <property type="evidence" value="ECO:0007669"/>
    <property type="project" value="UniProtKB-EC"/>
</dbReference>
<dbReference type="PROSITE" id="PS00098">
    <property type="entry name" value="THIOLASE_1"/>
    <property type="match status" value="1"/>
</dbReference>
<dbReference type="PANTHER" id="PTHR18919">
    <property type="entry name" value="ACETYL-COA C-ACYLTRANSFERASE"/>
    <property type="match status" value="1"/>
</dbReference>
<dbReference type="Proteomes" id="UP000658980">
    <property type="component" value="Unassembled WGS sequence"/>
</dbReference>
<dbReference type="Pfam" id="PF02803">
    <property type="entry name" value="Thiolase_C"/>
    <property type="match status" value="1"/>
</dbReference>
<dbReference type="PROSITE" id="PS00737">
    <property type="entry name" value="THIOLASE_2"/>
    <property type="match status" value="1"/>
</dbReference>
<keyword evidence="10" id="KW-1185">Reference proteome</keyword>
<dbReference type="CDD" id="cd00751">
    <property type="entry name" value="thiolase"/>
    <property type="match status" value="1"/>
</dbReference>
<dbReference type="InterPro" id="IPR020616">
    <property type="entry name" value="Thiolase_N"/>
</dbReference>
<evidence type="ECO:0000256" key="6">
    <source>
        <dbReference type="RuleBase" id="RU003557"/>
    </source>
</evidence>
<dbReference type="RefSeq" id="WP_191713531.1">
    <property type="nucleotide sequence ID" value="NZ_JACSPU010000001.1"/>
</dbReference>
<comment type="similarity">
    <text evidence="1 6">Belongs to the thiolase-like superfamily. Thiolase family.</text>
</comment>
<protein>
    <recommendedName>
        <fullName evidence="2">acetyl-CoA C-acetyltransferase</fullName>
        <ecNumber evidence="2">2.3.1.9</ecNumber>
    </recommendedName>
    <alternativeName>
        <fullName evidence="5">Acetoacetyl-CoA thiolase</fullName>
    </alternativeName>
</protein>
<dbReference type="NCBIfam" id="TIGR01930">
    <property type="entry name" value="AcCoA-C-Actrans"/>
    <property type="match status" value="1"/>
</dbReference>
<feature type="domain" description="Thiolase C-terminal" evidence="8">
    <location>
        <begin position="272"/>
        <end position="391"/>
    </location>
</feature>